<keyword evidence="1" id="KW-0732">Signal</keyword>
<dbReference type="Proteomes" id="UP000315525">
    <property type="component" value="Unassembled WGS sequence"/>
</dbReference>
<dbReference type="SMART" id="SM00567">
    <property type="entry name" value="EZ_HEAT"/>
    <property type="match status" value="4"/>
</dbReference>
<name>A0A523UYX1_UNCT6</name>
<evidence type="ECO:0000313" key="3">
    <source>
        <dbReference type="Proteomes" id="UP000315525"/>
    </source>
</evidence>
<dbReference type="InterPro" id="IPR004155">
    <property type="entry name" value="PBS_lyase_HEAT"/>
</dbReference>
<evidence type="ECO:0000256" key="1">
    <source>
        <dbReference type="SAM" id="SignalP"/>
    </source>
</evidence>
<reference evidence="2 3" key="1">
    <citation type="submission" date="2019-03" db="EMBL/GenBank/DDBJ databases">
        <title>Metabolic potential of uncultured bacteria and archaea associated with petroleum seepage in deep-sea sediments.</title>
        <authorList>
            <person name="Dong X."/>
            <person name="Hubert C."/>
        </authorList>
    </citation>
    <scope>NUCLEOTIDE SEQUENCE [LARGE SCALE GENOMIC DNA]</scope>
    <source>
        <strain evidence="2">E44_bin18</strain>
    </source>
</reference>
<sequence>MRFLWLVVSGFLFVSSAWAFDGSLSDNERAYIGRALEMMNMNEQQLGFEKRWATDSLFRFPIVDTLMNEPLYCFDYADICAAKVESLDGNVAGLLRFEIESCGLSEKIPSMKDISGSFEQKAIPGLPPELAHGLTAILSSFEQADIFLSRALSQLSQDERSMILMNAPVLWEDEDDTTDDYLVGILHREFGFEVDTSVELRTDSLLSISRKVNMGELASAGLAVALGLEKAKAELASAAVKYRRLHGGRSVPGVDGDVVYTKLTRWGRVVVGGAGDNTYHEGFAIIIDIGGDDRYFCRAGGAVGILDDPFSVVIDINGNDLYSSEKLFNIGSGIFGVGGLLDLEGDDTYRASHYSFGTGIYGVGIMYDGEGNDLYEGGFCVQGAGNFGFGLQVDMSGDDTYRSYNWAQGFGSVWGYGLIADYGGNDIYYAGGKYIHHPLLPDDYKSFAQGFGMGWRPYAAGGIGFLYDAEGNDFYDAEVFAQATSYWYSLGMIVDRSGNDRYLAAQYAQGSGIHLSVGILIDSEGDDHYVSKYGPGQGEGHDFAVGVLLDKQGDDVYCMSGGQGIGLTNSVGIFIDSQGKDTYATREKNTGQGSGTWARGFGSAGIFLDLMQKDSYPEMSPGDDDRIWTQGTYGVGIDVHSDSTPEEPEFEMQPVPDLEDMTIEEVFEEASMWEVREAKDRVRAGRKELIKRGMESVRYVIENEIDTRSGLAIRAIQELADSFPDSMALYLMDVLDDERFWARVNAIYLLGALKWKPAIDPLLDQIERPGNKKRSAISALGRIGEKRVAPKIAGYLKSEDEPTRISAAVALSRLKDKGTIPALVAALDDEQFTVRSAVENALVGMGETSLSRLIYHLKKGNKISLPSKIRAISRIAKKGDSSQKRKAGRAIKPYLTDEGRTVRIFAVDALSLLGDTETLKWMAEREKDELVLSRYSHALEGKSQ</sequence>
<feature type="signal peptide" evidence="1">
    <location>
        <begin position="1"/>
        <end position="19"/>
    </location>
</feature>
<comment type="caution">
    <text evidence="2">The sequence shown here is derived from an EMBL/GenBank/DDBJ whole genome shotgun (WGS) entry which is preliminary data.</text>
</comment>
<gene>
    <name evidence="2" type="ORF">E3J62_00475</name>
</gene>
<dbReference type="Pfam" id="PF13646">
    <property type="entry name" value="HEAT_2"/>
    <property type="match status" value="1"/>
</dbReference>
<feature type="chain" id="PRO_5021789029" evidence="1">
    <location>
        <begin position="20"/>
        <end position="944"/>
    </location>
</feature>
<dbReference type="InterPro" id="IPR011989">
    <property type="entry name" value="ARM-like"/>
</dbReference>
<evidence type="ECO:0000313" key="2">
    <source>
        <dbReference type="EMBL" id="TET47707.1"/>
    </source>
</evidence>
<organism evidence="2 3">
    <name type="scientific">candidate division TA06 bacterium</name>
    <dbReference type="NCBI Taxonomy" id="2250710"/>
    <lineage>
        <taxon>Bacteria</taxon>
        <taxon>Bacteria division TA06</taxon>
    </lineage>
</organism>
<dbReference type="AlphaFoldDB" id="A0A523UYX1"/>
<accession>A0A523UYX1</accession>
<dbReference type="PANTHER" id="PTHR12697">
    <property type="entry name" value="PBS LYASE HEAT-LIKE PROTEIN"/>
    <property type="match status" value="1"/>
</dbReference>
<dbReference type="PANTHER" id="PTHR12697:SF5">
    <property type="entry name" value="DEOXYHYPUSINE HYDROXYLASE"/>
    <property type="match status" value="1"/>
</dbReference>
<protein>
    <submittedName>
        <fullName evidence="2">HEAT repeat domain-containing protein</fullName>
    </submittedName>
</protein>
<dbReference type="SUPFAM" id="SSF48371">
    <property type="entry name" value="ARM repeat"/>
    <property type="match status" value="1"/>
</dbReference>
<dbReference type="Gene3D" id="1.25.10.10">
    <property type="entry name" value="Leucine-rich Repeat Variant"/>
    <property type="match status" value="1"/>
</dbReference>
<dbReference type="EMBL" id="SOJN01000010">
    <property type="protein sequence ID" value="TET47707.1"/>
    <property type="molecule type" value="Genomic_DNA"/>
</dbReference>
<dbReference type="InterPro" id="IPR016024">
    <property type="entry name" value="ARM-type_fold"/>
</dbReference>
<proteinExistence type="predicted"/>
<dbReference type="GO" id="GO:0016491">
    <property type="term" value="F:oxidoreductase activity"/>
    <property type="evidence" value="ECO:0007669"/>
    <property type="project" value="TreeGrafter"/>
</dbReference>